<protein>
    <submittedName>
        <fullName evidence="2">Uncharacterized protein</fullName>
    </submittedName>
</protein>
<dbReference type="AlphaFoldDB" id="A0A397JTM9"/>
<sequence>MNQQDKRASKYFINKINKGELEQLNIYKDNNKIFVDIYNKVYDEKGTPDDTERRTRLEQFKELKEENLKLKQDKEAVEGLLFNAKDQINNLISEVEELKKQGTELESSETEINTLNKKKKTKDIQKITGKEKEQIEQFFKSNSNLNDYEIDQRFLISNIDSYENNITKLVEFSKRLFEETRPVYEYAMWRSQYDTLMENNGSTIKELKSRGVKVQKLRQFGHKALKLKFIFGEIFVKNIKISKNSLYFILEENLKTQITNIKNSI</sequence>
<dbReference type="Proteomes" id="UP000266861">
    <property type="component" value="Unassembled WGS sequence"/>
</dbReference>
<keyword evidence="3" id="KW-1185">Reference proteome</keyword>
<proteinExistence type="predicted"/>
<organism evidence="2 3">
    <name type="scientific">Diversispora epigaea</name>
    <dbReference type="NCBI Taxonomy" id="1348612"/>
    <lineage>
        <taxon>Eukaryota</taxon>
        <taxon>Fungi</taxon>
        <taxon>Fungi incertae sedis</taxon>
        <taxon>Mucoromycota</taxon>
        <taxon>Glomeromycotina</taxon>
        <taxon>Glomeromycetes</taxon>
        <taxon>Diversisporales</taxon>
        <taxon>Diversisporaceae</taxon>
        <taxon>Diversispora</taxon>
    </lineage>
</organism>
<evidence type="ECO:0000313" key="3">
    <source>
        <dbReference type="Proteomes" id="UP000266861"/>
    </source>
</evidence>
<comment type="caution">
    <text evidence="2">The sequence shown here is derived from an EMBL/GenBank/DDBJ whole genome shotgun (WGS) entry which is preliminary data.</text>
</comment>
<evidence type="ECO:0000256" key="1">
    <source>
        <dbReference type="SAM" id="Coils"/>
    </source>
</evidence>
<name>A0A397JTM9_9GLOM</name>
<evidence type="ECO:0000313" key="2">
    <source>
        <dbReference type="EMBL" id="RHZ88253.1"/>
    </source>
</evidence>
<accession>A0A397JTM9</accession>
<gene>
    <name evidence="2" type="ORF">Glove_24g40</name>
</gene>
<feature type="coiled-coil region" evidence="1">
    <location>
        <begin position="60"/>
        <end position="118"/>
    </location>
</feature>
<reference evidence="2 3" key="1">
    <citation type="submission" date="2018-08" db="EMBL/GenBank/DDBJ databases">
        <title>Genome and evolution of the arbuscular mycorrhizal fungus Diversispora epigaea (formerly Glomus versiforme) and its bacterial endosymbionts.</title>
        <authorList>
            <person name="Sun X."/>
            <person name="Fei Z."/>
            <person name="Harrison M."/>
        </authorList>
    </citation>
    <scope>NUCLEOTIDE SEQUENCE [LARGE SCALE GENOMIC DNA]</scope>
    <source>
        <strain evidence="2 3">IT104</strain>
    </source>
</reference>
<keyword evidence="1" id="KW-0175">Coiled coil</keyword>
<dbReference type="EMBL" id="PQFF01000022">
    <property type="protein sequence ID" value="RHZ88253.1"/>
    <property type="molecule type" value="Genomic_DNA"/>
</dbReference>